<evidence type="ECO:0000313" key="1">
    <source>
        <dbReference type="EMBL" id="CAD9477998.1"/>
    </source>
</evidence>
<accession>A0A7S2ME03</accession>
<proteinExistence type="predicted"/>
<gene>
    <name evidence="1" type="ORF">HTAM1171_LOCUS2963</name>
</gene>
<protein>
    <submittedName>
        <fullName evidence="1">Uncharacterized protein</fullName>
    </submittedName>
</protein>
<dbReference type="EMBL" id="HBGV01004922">
    <property type="protein sequence ID" value="CAD9477998.1"/>
    <property type="molecule type" value="Transcribed_RNA"/>
</dbReference>
<reference evidence="1" key="1">
    <citation type="submission" date="2021-01" db="EMBL/GenBank/DDBJ databases">
        <authorList>
            <person name="Corre E."/>
            <person name="Pelletier E."/>
            <person name="Niang G."/>
            <person name="Scheremetjew M."/>
            <person name="Finn R."/>
            <person name="Kale V."/>
            <person name="Holt S."/>
            <person name="Cochrane G."/>
            <person name="Meng A."/>
            <person name="Brown T."/>
            <person name="Cohen L."/>
        </authorList>
    </citation>
    <scope>NUCLEOTIDE SEQUENCE</scope>
    <source>
        <strain evidence="1">CCMP826</strain>
    </source>
</reference>
<sequence length="152" mass="16918">MPPTAQDDEKVIDASMATCLWLLFCPLTLGAVPYQTILVLEKEEAVRTDKSICGASSSRRPYGELGSVDKANCLCCVQATSELGEFSPGWGCNEATVDEIVRELRTRMKTRGDTAQIQQSEKQLEKLAELETKIDLIMEHLNIPQPEVMEDR</sequence>
<name>A0A7S2ME03_9STRA</name>
<organism evidence="1">
    <name type="scientific">Helicotheca tamesis</name>
    <dbReference type="NCBI Taxonomy" id="374047"/>
    <lineage>
        <taxon>Eukaryota</taxon>
        <taxon>Sar</taxon>
        <taxon>Stramenopiles</taxon>
        <taxon>Ochrophyta</taxon>
        <taxon>Bacillariophyta</taxon>
        <taxon>Mediophyceae</taxon>
        <taxon>Lithodesmiophycidae</taxon>
        <taxon>Lithodesmiales</taxon>
        <taxon>Lithodesmiaceae</taxon>
        <taxon>Helicotheca</taxon>
    </lineage>
</organism>
<dbReference type="AlphaFoldDB" id="A0A7S2ME03"/>